<evidence type="ECO:0000259" key="1">
    <source>
        <dbReference type="SMART" id="SM01060"/>
    </source>
</evidence>
<name>G9NGM4_HYPAI</name>
<dbReference type="OrthoDB" id="2379805at2759"/>
<dbReference type="InterPro" id="IPR011614">
    <property type="entry name" value="Catalase_core"/>
</dbReference>
<organism evidence="2 3">
    <name type="scientific">Hypocrea atroviridis (strain ATCC 20476 / IMI 206040)</name>
    <name type="common">Trichoderma atroviride</name>
    <dbReference type="NCBI Taxonomy" id="452589"/>
    <lineage>
        <taxon>Eukaryota</taxon>
        <taxon>Fungi</taxon>
        <taxon>Dikarya</taxon>
        <taxon>Ascomycota</taxon>
        <taxon>Pezizomycotina</taxon>
        <taxon>Sordariomycetes</taxon>
        <taxon>Hypocreomycetidae</taxon>
        <taxon>Hypocreales</taxon>
        <taxon>Hypocreaceae</taxon>
        <taxon>Trichoderma</taxon>
    </lineage>
</organism>
<accession>G9NGM4</accession>
<dbReference type="OMA" id="AKGICFT"/>
<evidence type="ECO:0000313" key="3">
    <source>
        <dbReference type="Proteomes" id="UP000005426"/>
    </source>
</evidence>
<dbReference type="GO" id="GO:0042744">
    <property type="term" value="P:hydrogen peroxide catabolic process"/>
    <property type="evidence" value="ECO:0007669"/>
    <property type="project" value="TreeGrafter"/>
</dbReference>
<dbReference type="EMBL" id="ABDG02000014">
    <property type="protein sequence ID" value="EHK50435.1"/>
    <property type="molecule type" value="Genomic_DNA"/>
</dbReference>
<sequence>MLHLDLINTLKDLFGRFDHVRPCKFILIQADSVRLMTQLLQIAHARGVFVSGSFIPTNEAKQLSTAPHFDAPSTPVLARFSLFTGIPDLPSNTPQATPHGFAVRFLIGEDTKTDIICQSSIFFPGATGEEVLAVFRSFKDNTAEEYAKDHPAAASFIHEDRQVPKNFGTESFYSINAFKFVNASGESAVIRYRWIPLSGKHYLTQSELEAKGPNFLFDELPGVFAQGPISFKLVAQVAGDGDVTNDCTKIWPEDRKLVELGTLTLNKVVGEEELPPQKETIVYNVFPGVQGVEPSDDPIIAARAQVYQTSGQTRRDAKV</sequence>
<comment type="caution">
    <text evidence="2">The sequence shown here is derived from an EMBL/GenBank/DDBJ whole genome shotgun (WGS) entry which is preliminary data.</text>
</comment>
<dbReference type="PANTHER" id="PTHR11465:SF62">
    <property type="entry name" value="CATALASE T"/>
    <property type="match status" value="1"/>
</dbReference>
<dbReference type="InterPro" id="IPR018028">
    <property type="entry name" value="Catalase"/>
</dbReference>
<dbReference type="PROSITE" id="PS51402">
    <property type="entry name" value="CATALASE_3"/>
    <property type="match status" value="1"/>
</dbReference>
<dbReference type="PIRSF" id="PIRSF000296">
    <property type="entry name" value="SrpA"/>
    <property type="match status" value="1"/>
</dbReference>
<dbReference type="GO" id="GO:0042542">
    <property type="term" value="P:response to hydrogen peroxide"/>
    <property type="evidence" value="ECO:0007669"/>
    <property type="project" value="TreeGrafter"/>
</dbReference>
<dbReference type="Pfam" id="PF00199">
    <property type="entry name" value="Catalase"/>
    <property type="match status" value="1"/>
</dbReference>
<dbReference type="SUPFAM" id="SSF56634">
    <property type="entry name" value="Heme-dependent catalase-like"/>
    <property type="match status" value="1"/>
</dbReference>
<dbReference type="InterPro" id="IPR020835">
    <property type="entry name" value="Catalase_sf"/>
</dbReference>
<dbReference type="eggNOG" id="KOG0047">
    <property type="taxonomic scope" value="Eukaryota"/>
</dbReference>
<dbReference type="PANTHER" id="PTHR11465">
    <property type="entry name" value="CATALASE"/>
    <property type="match status" value="1"/>
</dbReference>
<evidence type="ECO:0000313" key="2">
    <source>
        <dbReference type="EMBL" id="EHK50435.1"/>
    </source>
</evidence>
<dbReference type="InterPro" id="IPR024168">
    <property type="entry name" value="Catalase_SrpA-type_pred"/>
</dbReference>
<dbReference type="GO" id="GO:0004096">
    <property type="term" value="F:catalase activity"/>
    <property type="evidence" value="ECO:0007669"/>
    <property type="project" value="InterPro"/>
</dbReference>
<dbReference type="SMART" id="SM01060">
    <property type="entry name" value="Catalase"/>
    <property type="match status" value="1"/>
</dbReference>
<dbReference type="AlphaFoldDB" id="G9NGM4"/>
<dbReference type="Gene3D" id="1.20.1280.120">
    <property type="match status" value="1"/>
</dbReference>
<dbReference type="GO" id="GO:0005739">
    <property type="term" value="C:mitochondrion"/>
    <property type="evidence" value="ECO:0007669"/>
    <property type="project" value="TreeGrafter"/>
</dbReference>
<keyword evidence="3" id="KW-1185">Reference proteome</keyword>
<dbReference type="STRING" id="452589.G9NGM4"/>
<reference evidence="2 3" key="1">
    <citation type="journal article" date="2011" name="Genome Biol.">
        <title>Comparative genome sequence analysis underscores mycoparasitism as the ancestral life style of Trichoderma.</title>
        <authorList>
            <person name="Kubicek C.P."/>
            <person name="Herrera-Estrella A."/>
            <person name="Seidl-Seiboth V."/>
            <person name="Martinez D.A."/>
            <person name="Druzhinina I.S."/>
            <person name="Thon M."/>
            <person name="Zeilinger S."/>
            <person name="Casas-Flores S."/>
            <person name="Horwitz B.A."/>
            <person name="Mukherjee P.K."/>
            <person name="Mukherjee M."/>
            <person name="Kredics L."/>
            <person name="Alcaraz L.D."/>
            <person name="Aerts A."/>
            <person name="Antal Z."/>
            <person name="Atanasova L."/>
            <person name="Cervantes-Badillo M.G."/>
            <person name="Challacombe J."/>
            <person name="Chertkov O."/>
            <person name="McCluskey K."/>
            <person name="Coulpier F."/>
            <person name="Deshpande N."/>
            <person name="von Doehren H."/>
            <person name="Ebbole D.J."/>
            <person name="Esquivel-Naranjo E.U."/>
            <person name="Fekete E."/>
            <person name="Flipphi M."/>
            <person name="Glaser F."/>
            <person name="Gomez-Rodriguez E.Y."/>
            <person name="Gruber S."/>
            <person name="Han C."/>
            <person name="Henrissat B."/>
            <person name="Hermosa R."/>
            <person name="Hernandez-Onate M."/>
            <person name="Karaffa L."/>
            <person name="Kosti I."/>
            <person name="Le Crom S."/>
            <person name="Lindquist E."/>
            <person name="Lucas S."/>
            <person name="Luebeck M."/>
            <person name="Luebeck P.S."/>
            <person name="Margeot A."/>
            <person name="Metz B."/>
            <person name="Misra M."/>
            <person name="Nevalainen H."/>
            <person name="Omann M."/>
            <person name="Packer N."/>
            <person name="Perrone G."/>
            <person name="Uresti-Rivera E.E."/>
            <person name="Salamov A."/>
            <person name="Schmoll M."/>
            <person name="Seiboth B."/>
            <person name="Shapiro H."/>
            <person name="Sukno S."/>
            <person name="Tamayo-Ramos J.A."/>
            <person name="Tisch D."/>
            <person name="Wiest A."/>
            <person name="Wilkinson H.H."/>
            <person name="Zhang M."/>
            <person name="Coutinho P.M."/>
            <person name="Kenerley C.M."/>
            <person name="Monte E."/>
            <person name="Baker S.E."/>
            <person name="Grigoriev I.V."/>
        </authorList>
    </citation>
    <scope>NUCLEOTIDE SEQUENCE [LARGE SCALE GENOMIC DNA]</scope>
    <source>
        <strain evidence="3">ATCC 20476 / IMI 206040</strain>
    </source>
</reference>
<gene>
    <name evidence="2" type="ORF">TRIATDRAFT_233892</name>
</gene>
<proteinExistence type="predicted"/>
<dbReference type="Gene3D" id="2.40.180.10">
    <property type="entry name" value="Catalase core domain"/>
    <property type="match status" value="1"/>
</dbReference>
<dbReference type="GO" id="GO:0005777">
    <property type="term" value="C:peroxisome"/>
    <property type="evidence" value="ECO:0007669"/>
    <property type="project" value="TreeGrafter"/>
</dbReference>
<protein>
    <submittedName>
        <fullName evidence="2">Catalase domain-containing protein</fullName>
    </submittedName>
</protein>
<feature type="domain" description="Catalase core" evidence="1">
    <location>
        <begin position="16"/>
        <end position="319"/>
    </location>
</feature>
<dbReference type="HOGENOM" id="CLU_045961_0_0_1"/>
<dbReference type="GO" id="GO:0020037">
    <property type="term" value="F:heme binding"/>
    <property type="evidence" value="ECO:0007669"/>
    <property type="project" value="InterPro"/>
</dbReference>
<dbReference type="Proteomes" id="UP000005426">
    <property type="component" value="Unassembled WGS sequence"/>
</dbReference>